<dbReference type="AlphaFoldDB" id="A0A291P541"/>
<organism evidence="1 2">
    <name type="scientific">Halomonas beimenensis</name>
    <dbReference type="NCBI Taxonomy" id="475662"/>
    <lineage>
        <taxon>Bacteria</taxon>
        <taxon>Pseudomonadati</taxon>
        <taxon>Pseudomonadota</taxon>
        <taxon>Gammaproteobacteria</taxon>
        <taxon>Oceanospirillales</taxon>
        <taxon>Halomonadaceae</taxon>
        <taxon>Halomonas</taxon>
    </lineage>
</organism>
<evidence type="ECO:0000313" key="2">
    <source>
        <dbReference type="Proteomes" id="UP000219993"/>
    </source>
</evidence>
<protein>
    <submittedName>
        <fullName evidence="1">Uncharacterized protein</fullName>
    </submittedName>
</protein>
<sequence>MVREAQSLTAAECQRLCDTQARPLADALHRRMLAHREKVSNGSATAEALGYSLKR</sequence>
<accession>A0A291P541</accession>
<proteinExistence type="predicted"/>
<name>A0A291P541_9GAMM</name>
<gene>
    <name evidence="1" type="ORF">BEI_1010</name>
</gene>
<keyword evidence="2" id="KW-1185">Reference proteome</keyword>
<evidence type="ECO:0000313" key="1">
    <source>
        <dbReference type="EMBL" id="ATJ81997.1"/>
    </source>
</evidence>
<dbReference type="EMBL" id="CP021435">
    <property type="protein sequence ID" value="ATJ81997.1"/>
    <property type="molecule type" value="Genomic_DNA"/>
</dbReference>
<reference evidence="1 2" key="1">
    <citation type="journal article" date="2017" name="Sci. Rep.">
        <title>Revealing the Saline Adaptation Strategies of the Halophilic Bacterium Halomonas beimenensis through High-throughput Omics and Transposon Mutagenesis Approaches.</title>
        <authorList>
            <person name="Chen Y.H."/>
            <person name="Lin S.S."/>
            <person name="Shyu Y.T."/>
        </authorList>
    </citation>
    <scope>NUCLEOTIDE SEQUENCE [LARGE SCALE GENOMIC DNA]</scope>
    <source>
        <strain evidence="1 2">NTU-111</strain>
    </source>
</reference>
<dbReference type="KEGG" id="hbe:BEI_1010"/>
<dbReference type="Proteomes" id="UP000219993">
    <property type="component" value="Chromosome"/>
</dbReference>